<dbReference type="GO" id="GO:0046872">
    <property type="term" value="F:metal ion binding"/>
    <property type="evidence" value="ECO:0007669"/>
    <property type="project" value="UniProtKB-KW"/>
</dbReference>
<comment type="similarity">
    <text evidence="3">Belongs to the mab-21 family.</text>
</comment>
<dbReference type="InterPro" id="IPR046903">
    <property type="entry name" value="Mab-21-like_nuc_Trfase"/>
</dbReference>
<dbReference type="SMART" id="SM01265">
    <property type="entry name" value="Mab-21"/>
    <property type="match status" value="1"/>
</dbReference>
<keyword evidence="11" id="KW-0464">Manganese</keyword>
<dbReference type="Proteomes" id="UP000440578">
    <property type="component" value="Unassembled WGS sequence"/>
</dbReference>
<evidence type="ECO:0000256" key="9">
    <source>
        <dbReference type="ARBA" id="ARBA00022842"/>
    </source>
</evidence>
<dbReference type="InterPro" id="IPR046906">
    <property type="entry name" value="Mab-21_HhH/H2TH-like"/>
</dbReference>
<protein>
    <submittedName>
        <fullName evidence="15">Uncharacterized protein</fullName>
    </submittedName>
</protein>
<evidence type="ECO:0000259" key="13">
    <source>
        <dbReference type="Pfam" id="PF03281"/>
    </source>
</evidence>
<name>A0A6A4V6A7_AMPAM</name>
<evidence type="ECO:0000256" key="12">
    <source>
        <dbReference type="SAM" id="MobiDB-lite"/>
    </source>
</evidence>
<comment type="cofactor">
    <cofactor evidence="2">
        <name>Mg(2+)</name>
        <dbReference type="ChEBI" id="CHEBI:18420"/>
    </cofactor>
</comment>
<dbReference type="InterPro" id="IPR024810">
    <property type="entry name" value="MAB21L/cGLR"/>
</dbReference>
<evidence type="ECO:0000256" key="6">
    <source>
        <dbReference type="ARBA" id="ARBA00022723"/>
    </source>
</evidence>
<organism evidence="15 16">
    <name type="scientific">Amphibalanus amphitrite</name>
    <name type="common">Striped barnacle</name>
    <name type="synonym">Balanus amphitrite</name>
    <dbReference type="NCBI Taxonomy" id="1232801"/>
    <lineage>
        <taxon>Eukaryota</taxon>
        <taxon>Metazoa</taxon>
        <taxon>Ecdysozoa</taxon>
        <taxon>Arthropoda</taxon>
        <taxon>Crustacea</taxon>
        <taxon>Multicrustacea</taxon>
        <taxon>Cirripedia</taxon>
        <taxon>Thoracica</taxon>
        <taxon>Thoracicalcarea</taxon>
        <taxon>Balanomorpha</taxon>
        <taxon>Balanoidea</taxon>
        <taxon>Balanidae</taxon>
        <taxon>Amphibalaninae</taxon>
        <taxon>Amphibalanus</taxon>
    </lineage>
</organism>
<keyword evidence="8" id="KW-0067">ATP-binding</keyword>
<evidence type="ECO:0000256" key="10">
    <source>
        <dbReference type="ARBA" id="ARBA00023134"/>
    </source>
</evidence>
<keyword evidence="6" id="KW-0479">Metal-binding</keyword>
<evidence type="ECO:0000256" key="4">
    <source>
        <dbReference type="ARBA" id="ARBA00022679"/>
    </source>
</evidence>
<feature type="domain" description="Mab-21-like nucleotidyltransferase" evidence="13">
    <location>
        <begin position="114"/>
        <end position="364"/>
    </location>
</feature>
<dbReference type="GO" id="GO:0016779">
    <property type="term" value="F:nucleotidyltransferase activity"/>
    <property type="evidence" value="ECO:0007669"/>
    <property type="project" value="UniProtKB-KW"/>
</dbReference>
<comment type="cofactor">
    <cofactor evidence="1">
        <name>Mn(2+)</name>
        <dbReference type="ChEBI" id="CHEBI:29035"/>
    </cofactor>
</comment>
<reference evidence="15 16" key="1">
    <citation type="submission" date="2019-07" db="EMBL/GenBank/DDBJ databases">
        <title>Draft genome assembly of a fouling barnacle, Amphibalanus amphitrite (Darwin, 1854): The first reference genome for Thecostraca.</title>
        <authorList>
            <person name="Kim W."/>
        </authorList>
    </citation>
    <scope>NUCLEOTIDE SEQUENCE [LARGE SCALE GENOMIC DNA]</scope>
    <source>
        <strain evidence="15">SNU_AA5</strain>
        <tissue evidence="15">Soma without cirri and trophi</tissue>
    </source>
</reference>
<dbReference type="AlphaFoldDB" id="A0A6A4V6A7"/>
<dbReference type="EMBL" id="VIIS01001856">
    <property type="protein sequence ID" value="KAF0291777.1"/>
    <property type="molecule type" value="Genomic_DNA"/>
</dbReference>
<evidence type="ECO:0000313" key="16">
    <source>
        <dbReference type="Proteomes" id="UP000440578"/>
    </source>
</evidence>
<keyword evidence="16" id="KW-1185">Reference proteome</keyword>
<evidence type="ECO:0000256" key="7">
    <source>
        <dbReference type="ARBA" id="ARBA00022741"/>
    </source>
</evidence>
<sequence>MGSGQSRDGGGGALHLAGSGLTFSPRQLRRLNDRFAWMEHSCNAALNSYYSAMQPRGEGSLGTGWGGGPGLAQLDAVGTVEAAVERLVQRIVATVGARDPRFAACFLLSVGSSYEHYKVNEPDEYDYMVRLDSLSWPPLYPGDDAEPPCELLEDQRCPQGFGRLRLAERHRDTWAEFVDGNGLLMRERLRDRFLALVREAVANPITNMRDVQEASLCGCSGKIVDIGVLEYILRLPPEQRFFLAIGDPRSDLFPDPSQLDIAVTCDGPSVKLDVQFPAGSCCGGGGALPGRVSIDLTLAVGLTGWPTRADFPDRVPLSSVDALVVHRAASKGFYMVPTEPHPSHPCAGRSTVWRVSMSAAEMELSTHYSHDSAPAAVLRVLKIISSQLSEPDTILSRQLPPTQVKDLLSCVSTYMLKTLFYFELESDPELSNWGLGSVSRHVLRILDALEQALRYKNLRSYFFPGHNVILRKDCRPSEYTVDATVLERFLRTLHSASSAGDRLVRQLPERRWLRIHRRRVRQEERLLAVWLKLLERQQRHLPAGQFSQQQVEYLDELLRQVAQSGGRSEKLADGEKDLSSVVLLSLTVAAHQLFPSGRLGDSLTQQSRGLGPAVQLAAATAAAAADEPAGRTLVRALRVLGAQTESGRSTGRLLARLYTAAALNGALLGEDRDRRDLTQLRQMAQFAAAVCGQMGSASAELEERSRSGQLWAQQLLELSERLGCVRLVFTPERGRTISCLVRPGGKSPPPLRPRVELEKDLEFLLQEAEMEDSSAPPARTVHCMLQFANPIRSHVDHLRRYGRQRGLGHIVPAIIRMGQGELLERLADGLPPPERSLALHQLQQCLSAMVPGGRPATNSQTSRDKGALRSDRTADRNGALPSGAAHQPSWTAEPGQSATDRGRGATDDRLELRDAVDAPSGTLGRWNPAFCSGDERDTEAEWVMIVHPPAKVAERPANAQFSTKL</sequence>
<dbReference type="GO" id="GO:0005524">
    <property type="term" value="F:ATP binding"/>
    <property type="evidence" value="ECO:0007669"/>
    <property type="project" value="UniProtKB-KW"/>
</dbReference>
<dbReference type="PANTHER" id="PTHR10656">
    <property type="entry name" value="CELL FATE DETERMINING PROTEIN MAB21-RELATED"/>
    <property type="match status" value="1"/>
</dbReference>
<feature type="region of interest" description="Disordered" evidence="12">
    <location>
        <begin position="849"/>
        <end position="928"/>
    </location>
</feature>
<comment type="caution">
    <text evidence="15">The sequence shown here is derived from an EMBL/GenBank/DDBJ whole genome shotgun (WGS) entry which is preliminary data.</text>
</comment>
<evidence type="ECO:0000256" key="11">
    <source>
        <dbReference type="ARBA" id="ARBA00023211"/>
    </source>
</evidence>
<evidence type="ECO:0000256" key="1">
    <source>
        <dbReference type="ARBA" id="ARBA00001936"/>
    </source>
</evidence>
<keyword evidence="7" id="KW-0547">Nucleotide-binding</keyword>
<feature type="compositionally biased region" description="Basic and acidic residues" evidence="12">
    <location>
        <begin position="900"/>
        <end position="916"/>
    </location>
</feature>
<proteinExistence type="inferred from homology"/>
<keyword evidence="9" id="KW-0460">Magnesium</keyword>
<keyword evidence="10" id="KW-0342">GTP-binding</keyword>
<evidence type="ECO:0000256" key="3">
    <source>
        <dbReference type="ARBA" id="ARBA00008307"/>
    </source>
</evidence>
<gene>
    <name evidence="15" type="ORF">FJT64_010165</name>
</gene>
<keyword evidence="5" id="KW-0548">Nucleotidyltransferase</keyword>
<feature type="compositionally biased region" description="Polar residues" evidence="12">
    <location>
        <begin position="888"/>
        <end position="899"/>
    </location>
</feature>
<evidence type="ECO:0000313" key="15">
    <source>
        <dbReference type="EMBL" id="KAF0291777.1"/>
    </source>
</evidence>
<dbReference type="Pfam" id="PF20266">
    <property type="entry name" value="Mab-21_C"/>
    <property type="match status" value="1"/>
</dbReference>
<keyword evidence="4" id="KW-0808">Transferase</keyword>
<dbReference type="PANTHER" id="PTHR10656:SF42">
    <property type="entry name" value="CYCLIC GMP-AMP SYNTHASE-LIKE PROTEIN-RELATED"/>
    <property type="match status" value="1"/>
</dbReference>
<dbReference type="GO" id="GO:0005525">
    <property type="term" value="F:GTP binding"/>
    <property type="evidence" value="ECO:0007669"/>
    <property type="project" value="UniProtKB-KW"/>
</dbReference>
<accession>A0A6A4V6A7</accession>
<dbReference type="Gene3D" id="1.10.1410.40">
    <property type="match status" value="1"/>
</dbReference>
<dbReference type="Gene3D" id="3.30.460.90">
    <property type="match status" value="1"/>
</dbReference>
<evidence type="ECO:0000256" key="5">
    <source>
        <dbReference type="ARBA" id="ARBA00022695"/>
    </source>
</evidence>
<dbReference type="Pfam" id="PF03281">
    <property type="entry name" value="Mab-21"/>
    <property type="match status" value="1"/>
</dbReference>
<evidence type="ECO:0000256" key="2">
    <source>
        <dbReference type="ARBA" id="ARBA00001946"/>
    </source>
</evidence>
<evidence type="ECO:0000259" key="14">
    <source>
        <dbReference type="Pfam" id="PF20266"/>
    </source>
</evidence>
<feature type="compositionally biased region" description="Basic and acidic residues" evidence="12">
    <location>
        <begin position="862"/>
        <end position="875"/>
    </location>
</feature>
<feature type="domain" description="Mab-21-like HhH/H2TH-like" evidence="14">
    <location>
        <begin position="400"/>
        <end position="470"/>
    </location>
</feature>
<evidence type="ECO:0000256" key="8">
    <source>
        <dbReference type="ARBA" id="ARBA00022840"/>
    </source>
</evidence>
<dbReference type="OrthoDB" id="5948335at2759"/>